<reference evidence="3" key="4">
    <citation type="submission" date="2025-05" db="UniProtKB">
        <authorList>
            <consortium name="EnsemblFungi"/>
        </authorList>
    </citation>
    <scope>IDENTIFICATION</scope>
    <source>
        <strain evidence="3">isolate 1-1 / race 1 (BBBD)</strain>
    </source>
</reference>
<reference evidence="3 4" key="3">
    <citation type="journal article" date="2017" name="G3 (Bethesda)">
        <title>Comparative analysis highlights variable genome content of wheat rusts and divergence of the mating loci.</title>
        <authorList>
            <person name="Cuomo C.A."/>
            <person name="Bakkeren G."/>
            <person name="Khalil H.B."/>
            <person name="Panwar V."/>
            <person name="Joly D."/>
            <person name="Linning R."/>
            <person name="Sakthikumar S."/>
            <person name="Song X."/>
            <person name="Adiconis X."/>
            <person name="Fan L."/>
            <person name="Goldberg J.M."/>
            <person name="Levin J.Z."/>
            <person name="Young S."/>
            <person name="Zeng Q."/>
            <person name="Anikster Y."/>
            <person name="Bruce M."/>
            <person name="Wang M."/>
            <person name="Yin C."/>
            <person name="McCallum B."/>
            <person name="Szabo L.J."/>
            <person name="Hulbert S."/>
            <person name="Chen X."/>
            <person name="Fellers J.P."/>
        </authorList>
    </citation>
    <scope>NUCLEOTIDE SEQUENCE</scope>
    <source>
        <strain evidence="3">isolate 1-1 / race 1 (BBBD)</strain>
        <strain evidence="4">Isolate 1-1 / race 1 (BBBD)</strain>
    </source>
</reference>
<dbReference type="EnsemblFungi" id="PTTG_31080-t43_1">
    <property type="protein sequence ID" value="PTTG_31080-t43_1-p1"/>
    <property type="gene ID" value="PTTG_31080"/>
</dbReference>
<dbReference type="EMBL" id="ADAS02012531">
    <property type="protein sequence ID" value="OAV84764.1"/>
    <property type="molecule type" value="Genomic_DNA"/>
</dbReference>
<keyword evidence="4" id="KW-1185">Reference proteome</keyword>
<feature type="non-terminal residue" evidence="2">
    <location>
        <position position="118"/>
    </location>
</feature>
<feature type="compositionally biased region" description="Polar residues" evidence="1">
    <location>
        <begin position="41"/>
        <end position="66"/>
    </location>
</feature>
<sequence length="118" mass="12501">KSQNSPISPFTTDFSVPLPVRVVLTLCAMSRPYGTPVGQDQGYSSPGNYNGHPQSGQRGTNYSTPTEIYPMGTSPGAWMNPQLSAGRTPMAHPIHGALPQASDCSHGHSASPRDLHSL</sequence>
<reference evidence="2" key="1">
    <citation type="submission" date="2009-11" db="EMBL/GenBank/DDBJ databases">
        <authorList>
            <consortium name="The Broad Institute Genome Sequencing Platform"/>
            <person name="Ward D."/>
            <person name="Feldgarden M."/>
            <person name="Earl A."/>
            <person name="Young S.K."/>
            <person name="Zeng Q."/>
            <person name="Koehrsen M."/>
            <person name="Alvarado L."/>
            <person name="Berlin A."/>
            <person name="Bochicchio J."/>
            <person name="Borenstein D."/>
            <person name="Chapman S.B."/>
            <person name="Chen Z."/>
            <person name="Engels R."/>
            <person name="Freedman E."/>
            <person name="Gellesch M."/>
            <person name="Goldberg J."/>
            <person name="Griggs A."/>
            <person name="Gujja S."/>
            <person name="Heilman E."/>
            <person name="Heiman D."/>
            <person name="Hepburn T."/>
            <person name="Howarth C."/>
            <person name="Jen D."/>
            <person name="Larson L."/>
            <person name="Lewis B."/>
            <person name="Mehta T."/>
            <person name="Park D."/>
            <person name="Pearson M."/>
            <person name="Roberts A."/>
            <person name="Saif S."/>
            <person name="Shea T."/>
            <person name="Shenoy N."/>
            <person name="Sisk P."/>
            <person name="Stolte C."/>
            <person name="Sykes S."/>
            <person name="Thomson T."/>
            <person name="Walk T."/>
            <person name="White J."/>
            <person name="Yandava C."/>
            <person name="Izard J."/>
            <person name="Baranova O.V."/>
            <person name="Blanton J.M."/>
            <person name="Tanner A.C."/>
            <person name="Dewhirst F.E."/>
            <person name="Haas B."/>
            <person name="Nusbaum C."/>
            <person name="Birren B."/>
        </authorList>
    </citation>
    <scope>NUCLEOTIDE SEQUENCE [LARGE SCALE GENOMIC DNA]</scope>
    <source>
        <strain evidence="2">1-1 BBBD Race 1</strain>
    </source>
</reference>
<accession>A0A180FW96</accession>
<gene>
    <name evidence="2" type="ORF">PTTG_31080</name>
</gene>
<feature type="region of interest" description="Disordered" evidence="1">
    <location>
        <begin position="34"/>
        <end position="118"/>
    </location>
</feature>
<evidence type="ECO:0000313" key="4">
    <source>
        <dbReference type="Proteomes" id="UP000005240"/>
    </source>
</evidence>
<evidence type="ECO:0000313" key="2">
    <source>
        <dbReference type="EMBL" id="OAV84764.1"/>
    </source>
</evidence>
<name>A0A180FW96_PUCT1</name>
<proteinExistence type="predicted"/>
<reference evidence="2" key="2">
    <citation type="submission" date="2016-05" db="EMBL/GenBank/DDBJ databases">
        <title>Comparative analysis highlights variable genome content of wheat rusts and divergence of the mating loci.</title>
        <authorList>
            <person name="Cuomo C.A."/>
            <person name="Bakkeren G."/>
            <person name="Szabo L."/>
            <person name="Khalil H."/>
            <person name="Joly D."/>
            <person name="Goldberg J."/>
            <person name="Young S."/>
            <person name="Zeng Q."/>
            <person name="Fellers J."/>
        </authorList>
    </citation>
    <scope>NUCLEOTIDE SEQUENCE [LARGE SCALE GENOMIC DNA]</scope>
    <source>
        <strain evidence="2">1-1 BBBD Race 1</strain>
    </source>
</reference>
<dbReference type="VEuPathDB" id="FungiDB:PTTG_31080"/>
<dbReference type="AlphaFoldDB" id="A0A180FW96"/>
<evidence type="ECO:0000313" key="3">
    <source>
        <dbReference type="EnsemblFungi" id="PTTG_31080-t43_1-p1"/>
    </source>
</evidence>
<organism evidence="2">
    <name type="scientific">Puccinia triticina (isolate 1-1 / race 1 (BBBD))</name>
    <name type="common">Brown leaf rust fungus</name>
    <dbReference type="NCBI Taxonomy" id="630390"/>
    <lineage>
        <taxon>Eukaryota</taxon>
        <taxon>Fungi</taxon>
        <taxon>Dikarya</taxon>
        <taxon>Basidiomycota</taxon>
        <taxon>Pucciniomycotina</taxon>
        <taxon>Pucciniomycetes</taxon>
        <taxon>Pucciniales</taxon>
        <taxon>Pucciniaceae</taxon>
        <taxon>Puccinia</taxon>
    </lineage>
</organism>
<feature type="non-terminal residue" evidence="2">
    <location>
        <position position="1"/>
    </location>
</feature>
<protein>
    <submittedName>
        <fullName evidence="2 3">Uncharacterized protein</fullName>
    </submittedName>
</protein>
<dbReference type="Proteomes" id="UP000005240">
    <property type="component" value="Unassembled WGS sequence"/>
</dbReference>
<evidence type="ECO:0000256" key="1">
    <source>
        <dbReference type="SAM" id="MobiDB-lite"/>
    </source>
</evidence>